<evidence type="ECO:0000256" key="1">
    <source>
        <dbReference type="SAM" id="MobiDB-lite"/>
    </source>
</evidence>
<sequence>MDDGDRTIIILALGGSLGEVGAASARKRTRAVASGDNEADCDTSDTSPHLTSLIHLRLLHPRRLSRSTSRIQVPACREMQKAPLETPAGELKKKTSAGEGGRRRRTTHVGTSSAPPLDTGFDLPSVSLSWRDAVAISEGRRGTFTFSVPGVAGGTKTPWRQPAFAAISVPGPNPRDNRDQWMPKFVTRASYPGQSKTHGLERFRAPRPRTKASLSGIPGVSIRPTHLHPPPTVRRPYMEKYLTKTLWSIFNQQMHVGVFLPPTLTASFLE</sequence>
<reference evidence="2 3" key="1">
    <citation type="submission" date="2023-03" db="EMBL/GenBank/DDBJ databases">
        <title>High-quality genome of Scylla paramamosain provides insights in environmental adaptation.</title>
        <authorList>
            <person name="Zhang L."/>
        </authorList>
    </citation>
    <scope>NUCLEOTIDE SEQUENCE [LARGE SCALE GENOMIC DNA]</scope>
    <source>
        <strain evidence="2">LZ_2023a</strain>
        <tissue evidence="2">Muscle</tissue>
    </source>
</reference>
<protein>
    <submittedName>
        <fullName evidence="2">Uncharacterized protein</fullName>
    </submittedName>
</protein>
<comment type="caution">
    <text evidence="2">The sequence shown here is derived from an EMBL/GenBank/DDBJ whole genome shotgun (WGS) entry which is preliminary data.</text>
</comment>
<organism evidence="2 3">
    <name type="scientific">Scylla paramamosain</name>
    <name type="common">Mud crab</name>
    <dbReference type="NCBI Taxonomy" id="85552"/>
    <lineage>
        <taxon>Eukaryota</taxon>
        <taxon>Metazoa</taxon>
        <taxon>Ecdysozoa</taxon>
        <taxon>Arthropoda</taxon>
        <taxon>Crustacea</taxon>
        <taxon>Multicrustacea</taxon>
        <taxon>Malacostraca</taxon>
        <taxon>Eumalacostraca</taxon>
        <taxon>Eucarida</taxon>
        <taxon>Decapoda</taxon>
        <taxon>Pleocyemata</taxon>
        <taxon>Brachyura</taxon>
        <taxon>Eubrachyura</taxon>
        <taxon>Portunoidea</taxon>
        <taxon>Portunidae</taxon>
        <taxon>Portuninae</taxon>
        <taxon>Scylla</taxon>
    </lineage>
</organism>
<proteinExistence type="predicted"/>
<keyword evidence="3" id="KW-1185">Reference proteome</keyword>
<gene>
    <name evidence="2" type="ORF">O3P69_006873</name>
</gene>
<evidence type="ECO:0000313" key="3">
    <source>
        <dbReference type="Proteomes" id="UP001487740"/>
    </source>
</evidence>
<dbReference type="AlphaFoldDB" id="A0AAW0U4J7"/>
<name>A0AAW0U4J7_SCYPA</name>
<feature type="region of interest" description="Disordered" evidence="1">
    <location>
        <begin position="79"/>
        <end position="118"/>
    </location>
</feature>
<accession>A0AAW0U4J7</accession>
<dbReference type="EMBL" id="JARAKH010000020">
    <property type="protein sequence ID" value="KAK8393846.1"/>
    <property type="molecule type" value="Genomic_DNA"/>
</dbReference>
<evidence type="ECO:0000313" key="2">
    <source>
        <dbReference type="EMBL" id="KAK8393846.1"/>
    </source>
</evidence>
<dbReference type="Proteomes" id="UP001487740">
    <property type="component" value="Unassembled WGS sequence"/>
</dbReference>